<proteinExistence type="inferred from homology"/>
<feature type="domain" description="Septum site-determining protein MinC N-terminal" evidence="8">
    <location>
        <begin position="5"/>
        <end position="80"/>
    </location>
</feature>
<dbReference type="InterPro" id="IPR036145">
    <property type="entry name" value="MinC_C_sf"/>
</dbReference>
<accession>A0A9D2J6I9</accession>
<evidence type="ECO:0000313" key="9">
    <source>
        <dbReference type="EMBL" id="HIZ38438.1"/>
    </source>
</evidence>
<comment type="subunit">
    <text evidence="5 6">Interacts with MinD and FtsZ.</text>
</comment>
<dbReference type="Pfam" id="PF22642">
    <property type="entry name" value="MinC_N_1"/>
    <property type="match status" value="1"/>
</dbReference>
<dbReference type="GO" id="GO:0000902">
    <property type="term" value="P:cell morphogenesis"/>
    <property type="evidence" value="ECO:0007669"/>
    <property type="project" value="InterPro"/>
</dbReference>
<dbReference type="SUPFAM" id="SSF63848">
    <property type="entry name" value="Cell-division inhibitor MinC, C-terminal domain"/>
    <property type="match status" value="1"/>
</dbReference>
<dbReference type="AlphaFoldDB" id="A0A9D2J6I9"/>
<keyword evidence="2 6" id="KW-0132">Cell division</keyword>
<dbReference type="EMBL" id="DXBR01000009">
    <property type="protein sequence ID" value="HIZ38438.1"/>
    <property type="molecule type" value="Genomic_DNA"/>
</dbReference>
<evidence type="ECO:0000259" key="8">
    <source>
        <dbReference type="Pfam" id="PF22642"/>
    </source>
</evidence>
<protein>
    <recommendedName>
        <fullName evidence="6">Probable septum site-determining protein MinC</fullName>
    </recommendedName>
</protein>
<dbReference type="GO" id="GO:0000917">
    <property type="term" value="P:division septum assembly"/>
    <property type="evidence" value="ECO:0007669"/>
    <property type="project" value="UniProtKB-KW"/>
</dbReference>
<evidence type="ECO:0000256" key="5">
    <source>
        <dbReference type="ARBA" id="ARBA00046874"/>
    </source>
</evidence>
<reference evidence="9" key="1">
    <citation type="journal article" date="2021" name="PeerJ">
        <title>Extensive microbial diversity within the chicken gut microbiome revealed by metagenomics and culture.</title>
        <authorList>
            <person name="Gilroy R."/>
            <person name="Ravi A."/>
            <person name="Getino M."/>
            <person name="Pursley I."/>
            <person name="Horton D.L."/>
            <person name="Alikhan N.F."/>
            <person name="Baker D."/>
            <person name="Gharbi K."/>
            <person name="Hall N."/>
            <person name="Watson M."/>
            <person name="Adriaenssens E.M."/>
            <person name="Foster-Nyarko E."/>
            <person name="Jarju S."/>
            <person name="Secka A."/>
            <person name="Antonio M."/>
            <person name="Oren A."/>
            <person name="Chaudhuri R.R."/>
            <person name="La Ragione R."/>
            <person name="Hildebrand F."/>
            <person name="Pallen M.J."/>
        </authorList>
    </citation>
    <scope>NUCLEOTIDE SEQUENCE</scope>
    <source>
        <strain evidence="9">CHK179-28034</strain>
    </source>
</reference>
<dbReference type="Gene3D" id="2.160.20.70">
    <property type="match status" value="1"/>
</dbReference>
<dbReference type="InterPro" id="IPR013033">
    <property type="entry name" value="MinC"/>
</dbReference>
<dbReference type="InterPro" id="IPR016098">
    <property type="entry name" value="CAP/MinC_C"/>
</dbReference>
<comment type="function">
    <text evidence="6">Cell division inhibitor that blocks the formation of polar Z ring septums. Rapidly oscillates between the poles of the cell to destabilize FtsZ filaments that have formed before they mature into polar Z rings. Prevents FtsZ polymerization.</text>
</comment>
<organism evidence="9 10">
    <name type="scientific">Candidatus Anaerobutyricum stercoris</name>
    <dbReference type="NCBI Taxonomy" id="2838457"/>
    <lineage>
        <taxon>Bacteria</taxon>
        <taxon>Bacillati</taxon>
        <taxon>Bacillota</taxon>
        <taxon>Clostridia</taxon>
        <taxon>Lachnospirales</taxon>
        <taxon>Lachnospiraceae</taxon>
        <taxon>Anaerobutyricum</taxon>
    </lineage>
</organism>
<evidence type="ECO:0000256" key="2">
    <source>
        <dbReference type="ARBA" id="ARBA00022618"/>
    </source>
</evidence>
<name>A0A9D2J6I9_9FIRM</name>
<dbReference type="HAMAP" id="MF_00267">
    <property type="entry name" value="MinC"/>
    <property type="match status" value="1"/>
</dbReference>
<evidence type="ECO:0000313" key="10">
    <source>
        <dbReference type="Proteomes" id="UP000824049"/>
    </source>
</evidence>
<sequence>MKSSVIIKGNKYGFQIVLNPTLPFEELLREVAEKFKESIRFFDFSQSIAVSFEGRDLTQGEQNLLVDTIVENSGLKINYIINGGKAVETEFAEALSDAQEEDQEEEEEPIQEELNFPESIVGKNGQFYRGTLRSGQKIEVEGSIVVLGDINPGAQIVAGGNVVVLGCLKGTVYAGYPQDRGAFVASLMMEPMQIQIGDCIARSPDQKAKKQKTGRKKNQKQLEAKLAFVENDSIFIETITRSLISEISIS</sequence>
<evidence type="ECO:0000256" key="3">
    <source>
        <dbReference type="ARBA" id="ARBA00023210"/>
    </source>
</evidence>
<dbReference type="Gene3D" id="3.30.160.540">
    <property type="match status" value="1"/>
</dbReference>
<feature type="domain" description="Septum formation inhibitor MinC C-terminal" evidence="7">
    <location>
        <begin position="128"/>
        <end position="224"/>
    </location>
</feature>
<evidence type="ECO:0000259" key="7">
    <source>
        <dbReference type="Pfam" id="PF03775"/>
    </source>
</evidence>
<evidence type="ECO:0000256" key="1">
    <source>
        <dbReference type="ARBA" id="ARBA00006291"/>
    </source>
</evidence>
<comment type="caution">
    <text evidence="9">The sequence shown here is derived from an EMBL/GenBank/DDBJ whole genome shotgun (WGS) entry which is preliminary data.</text>
</comment>
<dbReference type="PANTHER" id="PTHR34108">
    <property type="entry name" value="SEPTUM SITE-DETERMINING PROTEIN MINC"/>
    <property type="match status" value="1"/>
</dbReference>
<evidence type="ECO:0000256" key="4">
    <source>
        <dbReference type="ARBA" id="ARBA00023306"/>
    </source>
</evidence>
<gene>
    <name evidence="6" type="primary">minC</name>
    <name evidence="9" type="ORF">H9968_00715</name>
</gene>
<reference evidence="9" key="2">
    <citation type="submission" date="2021-04" db="EMBL/GenBank/DDBJ databases">
        <authorList>
            <person name="Gilroy R."/>
        </authorList>
    </citation>
    <scope>NUCLEOTIDE SEQUENCE</scope>
    <source>
        <strain evidence="9">CHK179-28034</strain>
    </source>
</reference>
<dbReference type="InterPro" id="IPR005526">
    <property type="entry name" value="Septum_form_inhib_MinC_C"/>
</dbReference>
<comment type="similarity">
    <text evidence="1 6">Belongs to the MinC family.</text>
</comment>
<dbReference type="GO" id="GO:1901891">
    <property type="term" value="P:regulation of cell septum assembly"/>
    <property type="evidence" value="ECO:0007669"/>
    <property type="project" value="InterPro"/>
</dbReference>
<dbReference type="Proteomes" id="UP000824049">
    <property type="component" value="Unassembled WGS sequence"/>
</dbReference>
<keyword evidence="4 6" id="KW-0131">Cell cycle</keyword>
<evidence type="ECO:0000256" key="6">
    <source>
        <dbReference type="HAMAP-Rule" id="MF_00267"/>
    </source>
</evidence>
<dbReference type="PANTHER" id="PTHR34108:SF1">
    <property type="entry name" value="SEPTUM SITE-DETERMINING PROTEIN MINC"/>
    <property type="match status" value="1"/>
</dbReference>
<keyword evidence="3 6" id="KW-0717">Septation</keyword>
<dbReference type="Pfam" id="PF03775">
    <property type="entry name" value="MinC_C"/>
    <property type="match status" value="1"/>
</dbReference>
<dbReference type="InterPro" id="IPR055219">
    <property type="entry name" value="MinC_N_1"/>
</dbReference>